<feature type="compositionally biased region" description="Polar residues" evidence="16">
    <location>
        <begin position="580"/>
        <end position="598"/>
    </location>
</feature>
<keyword evidence="3 15" id="KW-0343">GTPase activation</keyword>
<dbReference type="PANTHER" id="PTHR23180">
    <property type="entry name" value="CENTAURIN/ARF"/>
    <property type="match status" value="1"/>
</dbReference>
<feature type="compositionally biased region" description="Low complexity" evidence="16">
    <location>
        <begin position="400"/>
        <end position="409"/>
    </location>
</feature>
<name>A0A8C4GQ95_DICLA</name>
<feature type="compositionally biased region" description="Pro residues" evidence="16">
    <location>
        <begin position="620"/>
        <end position="631"/>
    </location>
</feature>
<evidence type="ECO:0000256" key="4">
    <source>
        <dbReference type="ARBA" id="ARBA00022475"/>
    </source>
</evidence>
<evidence type="ECO:0000256" key="15">
    <source>
        <dbReference type="RuleBase" id="RU369028"/>
    </source>
</evidence>
<dbReference type="SUPFAM" id="SSF50729">
    <property type="entry name" value="PH domain-like"/>
    <property type="match status" value="1"/>
</dbReference>
<dbReference type="CDD" id="cd13250">
    <property type="entry name" value="PH_ACAP"/>
    <property type="match status" value="1"/>
</dbReference>
<dbReference type="PROSITE" id="PS50115">
    <property type="entry name" value="ARFGAP"/>
    <property type="match status" value="1"/>
</dbReference>
<evidence type="ECO:0000256" key="11">
    <source>
        <dbReference type="ARBA" id="ARBA00023054"/>
    </source>
</evidence>
<dbReference type="InterPro" id="IPR004148">
    <property type="entry name" value="BAR_dom"/>
</dbReference>
<evidence type="ECO:0000259" key="18">
    <source>
        <dbReference type="PROSITE" id="PS50115"/>
    </source>
</evidence>
<dbReference type="FunFam" id="1.10.220.150:FF:000007">
    <property type="entry name" value="Arf-GAP with coiled-coil, ANK repeat and PH domain-containing protein 2"/>
    <property type="match status" value="1"/>
</dbReference>
<dbReference type="Pfam" id="PF01412">
    <property type="entry name" value="ArfGap"/>
    <property type="match status" value="1"/>
</dbReference>
<protein>
    <recommendedName>
        <fullName evidence="15">Arf-GAP with coiled-coil, ANK repeat and PH domain-containing protein</fullName>
        <shortName evidence="15">Cnt-b</shortName>
    </recommendedName>
    <alternativeName>
        <fullName evidence="15">Centaurin-beta</fullName>
    </alternativeName>
</protein>
<dbReference type="FunFam" id="2.30.29.30:FF:000026">
    <property type="entry name" value="Arf-GAP with coiled-coil, ANK repeat and PH domain-containing protein 2"/>
    <property type="match status" value="1"/>
</dbReference>
<dbReference type="InterPro" id="IPR036770">
    <property type="entry name" value="Ankyrin_rpt-contain_sf"/>
</dbReference>
<dbReference type="AlphaFoldDB" id="A0A8C4GQ95"/>
<dbReference type="GeneTree" id="ENSGT00940000156389"/>
<dbReference type="SMART" id="SM00233">
    <property type="entry name" value="PH"/>
    <property type="match status" value="1"/>
</dbReference>
<accession>A0A8C4GQ95</accession>
<dbReference type="InterPro" id="IPR045258">
    <property type="entry name" value="ACAP1/2/3-like"/>
</dbReference>
<evidence type="ECO:0000256" key="2">
    <source>
        <dbReference type="ARBA" id="ARBA00004481"/>
    </source>
</evidence>
<dbReference type="SUPFAM" id="SSF103657">
    <property type="entry name" value="BAR/IMD domain-like"/>
    <property type="match status" value="1"/>
</dbReference>
<feature type="domain" description="Arf-GAP" evidence="18">
    <location>
        <begin position="420"/>
        <end position="542"/>
    </location>
</feature>
<feature type="compositionally biased region" description="Basic and acidic residues" evidence="16">
    <location>
        <begin position="388"/>
        <end position="399"/>
    </location>
</feature>
<keyword evidence="5 15" id="KW-0479">Metal-binding</keyword>
<keyword evidence="7 15" id="KW-0967">Endosome</keyword>
<evidence type="ECO:0000256" key="12">
    <source>
        <dbReference type="ARBA" id="ARBA00023136"/>
    </source>
</evidence>
<reference evidence="19" key="2">
    <citation type="submission" date="2025-09" db="UniProtKB">
        <authorList>
            <consortium name="Ensembl"/>
        </authorList>
    </citation>
    <scope>IDENTIFICATION</scope>
</reference>
<comment type="domain">
    <text evidence="15">The BAR domain mediates homodimerization, it can neither bind membrane nor impart curvature, but instead requires the neighboring PH domain to achieve these functions.</text>
</comment>
<evidence type="ECO:0000256" key="1">
    <source>
        <dbReference type="ARBA" id="ARBA00004236"/>
    </source>
</evidence>
<evidence type="ECO:0000256" key="10">
    <source>
        <dbReference type="ARBA" id="ARBA00023043"/>
    </source>
</evidence>
<evidence type="ECO:0000313" key="19">
    <source>
        <dbReference type="Ensembl" id="ENSDLAP00005024178.2"/>
    </source>
</evidence>
<dbReference type="PANTHER" id="PTHR23180:SF241">
    <property type="entry name" value="ARF-GAP WITH COILED-COIL, ANK REPEAT AND PH DOMAIN-CONTAINING PROTEIN 2"/>
    <property type="match status" value="1"/>
</dbReference>
<dbReference type="PROSITE" id="PS50297">
    <property type="entry name" value="ANK_REP_REGION"/>
    <property type="match status" value="2"/>
</dbReference>
<dbReference type="Ensembl" id="ENSDLAT00005025853.2">
    <property type="protein sequence ID" value="ENSDLAP00005024178.2"/>
    <property type="gene ID" value="ENSDLAG00005005575.2"/>
</dbReference>
<dbReference type="Gene3D" id="2.30.29.30">
    <property type="entry name" value="Pleckstrin-homology domain (PH domain)/Phosphotyrosine-binding domain (PTB)"/>
    <property type="match status" value="1"/>
</dbReference>
<organism evidence="19 20">
    <name type="scientific">Dicentrarchus labrax</name>
    <name type="common">European seabass</name>
    <name type="synonym">Morone labrax</name>
    <dbReference type="NCBI Taxonomy" id="13489"/>
    <lineage>
        <taxon>Eukaryota</taxon>
        <taxon>Metazoa</taxon>
        <taxon>Chordata</taxon>
        <taxon>Craniata</taxon>
        <taxon>Vertebrata</taxon>
        <taxon>Euteleostomi</taxon>
        <taxon>Actinopterygii</taxon>
        <taxon>Neopterygii</taxon>
        <taxon>Teleostei</taxon>
        <taxon>Neoteleostei</taxon>
        <taxon>Acanthomorphata</taxon>
        <taxon>Eupercaria</taxon>
        <taxon>Moronidae</taxon>
        <taxon>Dicentrarchus</taxon>
    </lineage>
</organism>
<dbReference type="SMART" id="SM00105">
    <property type="entry name" value="ArfGap"/>
    <property type="match status" value="1"/>
</dbReference>
<dbReference type="FunFam" id="1.20.1270.60:FF:000025">
    <property type="entry name" value="arf-GAP with coiled-coil, ANK repeat and PH domain-containing protein 2"/>
    <property type="match status" value="1"/>
</dbReference>
<dbReference type="Proteomes" id="UP000694389">
    <property type="component" value="Unassembled WGS sequence"/>
</dbReference>
<evidence type="ECO:0000256" key="3">
    <source>
        <dbReference type="ARBA" id="ARBA00022468"/>
    </source>
</evidence>
<dbReference type="InterPro" id="IPR038508">
    <property type="entry name" value="ArfGAP_dom_sf"/>
</dbReference>
<keyword evidence="11" id="KW-0175">Coiled coil</keyword>
<dbReference type="SMART" id="SM00248">
    <property type="entry name" value="ANK"/>
    <property type="match status" value="3"/>
</dbReference>
<dbReference type="PRINTS" id="PR00405">
    <property type="entry name" value="REVINTRACTNG"/>
</dbReference>
<dbReference type="FunFam" id="1.25.40.20:FF:000020">
    <property type="entry name" value="Arf-GAP with coiled-coil, ANK repeat and PH domain-containing protein 2"/>
    <property type="match status" value="1"/>
</dbReference>
<evidence type="ECO:0000256" key="7">
    <source>
        <dbReference type="ARBA" id="ARBA00022753"/>
    </source>
</evidence>
<dbReference type="Pfam" id="PF00169">
    <property type="entry name" value="PH"/>
    <property type="match status" value="1"/>
</dbReference>
<dbReference type="Gene3D" id="1.20.1270.60">
    <property type="entry name" value="Arfaptin homology (AH) domain/BAR domain"/>
    <property type="match status" value="1"/>
</dbReference>
<dbReference type="InterPro" id="IPR001164">
    <property type="entry name" value="ArfGAP_dom"/>
</dbReference>
<dbReference type="PROSITE" id="PS50003">
    <property type="entry name" value="PH_DOMAIN"/>
    <property type="match status" value="1"/>
</dbReference>
<dbReference type="InterPro" id="IPR002110">
    <property type="entry name" value="Ankyrin_rpt"/>
</dbReference>
<evidence type="ECO:0000256" key="5">
    <source>
        <dbReference type="ARBA" id="ARBA00022723"/>
    </source>
</evidence>
<evidence type="ECO:0000313" key="20">
    <source>
        <dbReference type="Proteomes" id="UP000694389"/>
    </source>
</evidence>
<feature type="region of interest" description="Disordered" evidence="16">
    <location>
        <begin position="540"/>
        <end position="631"/>
    </location>
</feature>
<keyword evidence="12" id="KW-0472">Membrane</keyword>
<evidence type="ECO:0000256" key="9">
    <source>
        <dbReference type="ARBA" id="ARBA00022833"/>
    </source>
</evidence>
<feature type="compositionally biased region" description="Basic and acidic residues" evidence="16">
    <location>
        <begin position="540"/>
        <end position="557"/>
    </location>
</feature>
<keyword evidence="4" id="KW-1003">Cell membrane</keyword>
<comment type="function">
    <text evidence="15">GTPase-activating protein for the ADP ribosylation factor family.</text>
</comment>
<dbReference type="SUPFAM" id="SSF48403">
    <property type="entry name" value="Ankyrin repeat"/>
    <property type="match status" value="1"/>
</dbReference>
<keyword evidence="9 15" id="KW-0862">Zinc</keyword>
<evidence type="ECO:0000256" key="8">
    <source>
        <dbReference type="ARBA" id="ARBA00022771"/>
    </source>
</evidence>
<feature type="region of interest" description="Disordered" evidence="16">
    <location>
        <begin position="388"/>
        <end position="418"/>
    </location>
</feature>
<dbReference type="InterPro" id="IPR037278">
    <property type="entry name" value="ARFGAP/RecO"/>
</dbReference>
<keyword evidence="10 13" id="KW-0040">ANK repeat</keyword>
<evidence type="ECO:0000256" key="13">
    <source>
        <dbReference type="PROSITE-ProRule" id="PRU00023"/>
    </source>
</evidence>
<feature type="domain" description="PH" evidence="17">
    <location>
        <begin position="287"/>
        <end position="382"/>
    </location>
</feature>
<dbReference type="InterPro" id="IPR027267">
    <property type="entry name" value="AH/BAR_dom_sf"/>
</dbReference>
<reference evidence="19" key="1">
    <citation type="submission" date="2025-08" db="UniProtKB">
        <authorList>
            <consortium name="Ensembl"/>
        </authorList>
    </citation>
    <scope>IDENTIFICATION</scope>
</reference>
<comment type="subcellular location">
    <subcellularLocation>
        <location evidence="1">Cell membrane</location>
    </subcellularLocation>
    <subcellularLocation>
        <location evidence="2 15">Endosome membrane</location>
        <topology evidence="2 15">Peripheral membrane protein</topology>
    </subcellularLocation>
</comment>
<dbReference type="GO" id="GO:0005096">
    <property type="term" value="F:GTPase activator activity"/>
    <property type="evidence" value="ECO:0007669"/>
    <property type="project" value="UniProtKB-KW"/>
</dbReference>
<keyword evidence="8 14" id="KW-0863">Zinc-finger</keyword>
<evidence type="ECO:0000256" key="16">
    <source>
        <dbReference type="SAM" id="MobiDB-lite"/>
    </source>
</evidence>
<keyword evidence="20" id="KW-1185">Reference proteome</keyword>
<evidence type="ECO:0000259" key="17">
    <source>
        <dbReference type="PROSITE" id="PS50003"/>
    </source>
</evidence>
<proteinExistence type="predicted"/>
<dbReference type="GO" id="GO:0008270">
    <property type="term" value="F:zinc ion binding"/>
    <property type="evidence" value="ECO:0007669"/>
    <property type="project" value="UniProtKB-KW"/>
</dbReference>
<dbReference type="Gene3D" id="1.25.40.20">
    <property type="entry name" value="Ankyrin repeat-containing domain"/>
    <property type="match status" value="1"/>
</dbReference>
<evidence type="ECO:0000256" key="6">
    <source>
        <dbReference type="ARBA" id="ARBA00022737"/>
    </source>
</evidence>
<dbReference type="GO" id="GO:0010008">
    <property type="term" value="C:endosome membrane"/>
    <property type="evidence" value="ECO:0007669"/>
    <property type="project" value="UniProtKB-SubCell"/>
</dbReference>
<evidence type="ECO:0000256" key="14">
    <source>
        <dbReference type="PROSITE-ProRule" id="PRU00288"/>
    </source>
</evidence>
<dbReference type="PROSITE" id="PS50088">
    <property type="entry name" value="ANK_REPEAT"/>
    <property type="match status" value="2"/>
</dbReference>
<dbReference type="InterPro" id="IPR011993">
    <property type="entry name" value="PH-like_dom_sf"/>
</dbReference>
<dbReference type="GO" id="GO:0005886">
    <property type="term" value="C:plasma membrane"/>
    <property type="evidence" value="ECO:0007669"/>
    <property type="project" value="UniProtKB-SubCell"/>
</dbReference>
<keyword evidence="6 15" id="KW-0677">Repeat</keyword>
<dbReference type="SUPFAM" id="SSF57863">
    <property type="entry name" value="ArfGap/RecO-like zinc finger"/>
    <property type="match status" value="1"/>
</dbReference>
<dbReference type="Pfam" id="PF16746">
    <property type="entry name" value="BAR_3"/>
    <property type="match status" value="1"/>
</dbReference>
<feature type="repeat" description="ANK" evidence="13">
    <location>
        <begin position="683"/>
        <end position="715"/>
    </location>
</feature>
<dbReference type="Gene3D" id="1.10.220.150">
    <property type="entry name" value="Arf GTPase activating protein"/>
    <property type="match status" value="1"/>
</dbReference>
<sequence length="816" mass="91919">MKITVDFEECLKDSPRFRATIEEVEGDVCELESKLDKLVKLCIGMIDAGKAYNAANKQFVNGIRELAQQSTRDEVIESSLTKFAESLQEMINYHTILFDQAQRSIKTQLQTFVKDDLRKFKEAKKQFDKVSEEKEAALIKNAQAPRNKQHEVEEATNILTATRKCFRHIVLDYVLQINVLQSKRRSEILKSMLSFMYAHLTFFHQGYDLFSELQPLMKLLGGQLDQLVVDAAKEKRDMEQKHSTIQQKEVTELHSLPDYRNFCAWRSSSDFSNDDTKLEYNVDADNGIAMEGYLFKRASNAFKTWNRRWFSIQNNQLVYQKKFKDNPTVVVEDLRLCTVKHCEDIERRFCFEVVSPTKSCMMQADSEKLRQAWIKAVQNSIATAFRDKGDDGEKLDRKSSTSTGSLDSGGEPKERSLKGESALQKVLAITGNTCCCDCGQPDPRWASINLGITLCIQCSGIHRSLGVHFSKVRSLTLDTWEPELLKLMCELGNGAINQIYEARREELGARKPQPGDPRHEVEAYIKAKYVDRRFVRRPSDEELRDKVVSLSKQEKRLSSSSEHLPPRPPPPTPKLRPGSNVSGQSVKSADSGIQNSADGSREMLANTPSNNSLTDAEAAEPPPMAMPATLPPPSPCKEVVFYEPKEYSPGLQLYWASCARSLPDMAEALAHGAEVNWVNTEDDKRTPLIMAVQGGSLVTCEFLLQNAANVNQQDAQGRGPLHHATMLGHTGQVCLFLKRGANQNAADIDEKTPLTIAVEAANADIVTLLRLAKMNEEMREAEGPYSQSGQYNTNSPTEMQYRKCMQEFISLQLDET</sequence>
<dbReference type="Pfam" id="PF12796">
    <property type="entry name" value="Ank_2"/>
    <property type="match status" value="1"/>
</dbReference>
<dbReference type="CDD" id="cd07638">
    <property type="entry name" value="BAR_ACAP2"/>
    <property type="match status" value="1"/>
</dbReference>
<comment type="domain">
    <text evidence="15">PH domain binds phospholipids including phosphatidic acid, phosphatidylinositol 3-phosphate, phosphatidylinositol 3,5-bisphosphate (PIP2) and phosphatidylinositol 3,4,5-trisphosphate (PIP3). May mediate protein binding to PIP2 or PIP3 containing membranes.</text>
</comment>
<dbReference type="InterPro" id="IPR001849">
    <property type="entry name" value="PH_domain"/>
</dbReference>
<feature type="repeat" description="ANK" evidence="13">
    <location>
        <begin position="716"/>
        <end position="748"/>
    </location>
</feature>
<comment type="activity regulation">
    <text evidence="15">GAP activity stimulated by phosphatidylinositol 4,5-bisphosphate (PIP2) and phosphatidic acid.</text>
</comment>